<dbReference type="SUPFAM" id="SSF55785">
    <property type="entry name" value="PYP-like sensor domain (PAS domain)"/>
    <property type="match status" value="4"/>
</dbReference>
<feature type="domain" description="PAS" evidence="2">
    <location>
        <begin position="514"/>
        <end position="554"/>
    </location>
</feature>
<evidence type="ECO:0000313" key="4">
    <source>
        <dbReference type="EMBL" id="AWK87200.1"/>
    </source>
</evidence>
<dbReference type="InterPro" id="IPR013656">
    <property type="entry name" value="PAS_4"/>
</dbReference>
<dbReference type="Pfam" id="PF12860">
    <property type="entry name" value="PAS_7"/>
    <property type="match status" value="3"/>
</dbReference>
<gene>
    <name evidence="4" type="ORF">DEW08_14090</name>
</gene>
<feature type="domain" description="PAC" evidence="3">
    <location>
        <begin position="461"/>
        <end position="513"/>
    </location>
</feature>
<organism evidence="4 5">
    <name type="scientific">Azospirillum thermophilum</name>
    <dbReference type="NCBI Taxonomy" id="2202148"/>
    <lineage>
        <taxon>Bacteria</taxon>
        <taxon>Pseudomonadati</taxon>
        <taxon>Pseudomonadota</taxon>
        <taxon>Alphaproteobacteria</taxon>
        <taxon>Rhodospirillales</taxon>
        <taxon>Azospirillaceae</taxon>
        <taxon>Azospirillum</taxon>
    </lineage>
</organism>
<dbReference type="PROSITE" id="PS50113">
    <property type="entry name" value="PAC"/>
    <property type="match status" value="1"/>
</dbReference>
<dbReference type="PANTHER" id="PTHR44757">
    <property type="entry name" value="DIGUANYLATE CYCLASE DGCP"/>
    <property type="match status" value="1"/>
</dbReference>
<dbReference type="KEGG" id="azz:DEW08_14090"/>
<dbReference type="CDD" id="cd00130">
    <property type="entry name" value="PAS"/>
    <property type="match status" value="1"/>
</dbReference>
<proteinExistence type="predicted"/>
<feature type="region of interest" description="Disordered" evidence="1">
    <location>
        <begin position="1"/>
        <end position="28"/>
    </location>
</feature>
<evidence type="ECO:0000259" key="3">
    <source>
        <dbReference type="PROSITE" id="PS50113"/>
    </source>
</evidence>
<sequence>MTRRTDAASATASPDAHPRPTQGGPDDSLLLSVLLSRMDQGVRLDAPDGRPLRWNAAYERMFPELSPALRDGTAGPGHGGVEAGEDGEDAALRRRPDGRRYRCDRHDFPDGSRLSLWSEVSDPAAEGRNAQLSDLLERMDQGVIMVDADMKVLAINRRLLDLYDVPHDLFPDPRYEDYIRFSAGRGEYGPGDPEEHVRRKLALARRDDVPIYEHVRPGRGVVEVRTRRLPGGGFVKTYTDITARKRAEAELARKSEMLRQTLENIGQGIALLDADLRIVTYNRKLLDLLGIPEEMAARLPTLEDISRFQLGTRQILLPPDAPDFGDDVEAQVRYLMERLGRPERELTYARPQADGRFIEVHIVPLPDGGQVRTYTDITDRLIADEAVRQSREILKGVIDAIPALIDVRDRERRLQLVNRHYRDTYGIEPGDLEDGATPVAGGGSSAERLDRLVIETGRGIPFFEESHPDTEGRRRHWLTTKMPLTDEGGEVSHIVTVALDITARKRAEEELARKSALLQAVLESIGQGLSAFDDELRLVAWNRRFLELLGFPPEYGAVGRPFADFVRFNVDRGSYGPGDPEEQVRARVELAMQPVPTGSSACCPTAG</sequence>
<name>A0A2S2CS48_9PROT</name>
<dbReference type="InterPro" id="IPR052155">
    <property type="entry name" value="Biofilm_reg_signaling"/>
</dbReference>
<dbReference type="PANTHER" id="PTHR44757:SF2">
    <property type="entry name" value="BIOFILM ARCHITECTURE MAINTENANCE PROTEIN MBAA"/>
    <property type="match status" value="1"/>
</dbReference>
<keyword evidence="5" id="KW-1185">Reference proteome</keyword>
<evidence type="ECO:0000313" key="5">
    <source>
        <dbReference type="Proteomes" id="UP000245629"/>
    </source>
</evidence>
<feature type="region of interest" description="Disordered" evidence="1">
    <location>
        <begin position="67"/>
        <end position="95"/>
    </location>
</feature>
<dbReference type="InterPro" id="IPR035965">
    <property type="entry name" value="PAS-like_dom_sf"/>
</dbReference>
<dbReference type="OrthoDB" id="7325042at2"/>
<dbReference type="EMBL" id="CP029353">
    <property type="protein sequence ID" value="AWK87200.1"/>
    <property type="molecule type" value="Genomic_DNA"/>
</dbReference>
<protein>
    <recommendedName>
        <fullName evidence="6">PAS domain S-box protein</fullName>
    </recommendedName>
</protein>
<dbReference type="InterPro" id="IPR000014">
    <property type="entry name" value="PAS"/>
</dbReference>
<dbReference type="Pfam" id="PF08448">
    <property type="entry name" value="PAS_4"/>
    <property type="match status" value="1"/>
</dbReference>
<dbReference type="InterPro" id="IPR000700">
    <property type="entry name" value="PAS-assoc_C"/>
</dbReference>
<evidence type="ECO:0008006" key="6">
    <source>
        <dbReference type="Google" id="ProtNLM"/>
    </source>
</evidence>
<dbReference type="Gene3D" id="3.30.450.20">
    <property type="entry name" value="PAS domain"/>
    <property type="match status" value="4"/>
</dbReference>
<dbReference type="SMART" id="SM00091">
    <property type="entry name" value="PAS"/>
    <property type="match status" value="4"/>
</dbReference>
<dbReference type="NCBIfam" id="TIGR00229">
    <property type="entry name" value="sensory_box"/>
    <property type="match status" value="1"/>
</dbReference>
<evidence type="ECO:0000259" key="2">
    <source>
        <dbReference type="PROSITE" id="PS50112"/>
    </source>
</evidence>
<dbReference type="PROSITE" id="PS50112">
    <property type="entry name" value="PAS"/>
    <property type="match status" value="2"/>
</dbReference>
<dbReference type="AlphaFoldDB" id="A0A2S2CS48"/>
<evidence type="ECO:0000256" key="1">
    <source>
        <dbReference type="SAM" id="MobiDB-lite"/>
    </source>
</evidence>
<dbReference type="Proteomes" id="UP000245629">
    <property type="component" value="Chromosome 2"/>
</dbReference>
<feature type="domain" description="PAS" evidence="2">
    <location>
        <begin position="254"/>
        <end position="294"/>
    </location>
</feature>
<reference evidence="5" key="1">
    <citation type="submission" date="2018-05" db="EMBL/GenBank/DDBJ databases">
        <title>Azospirillum thermophila sp. nov., a novel isolated from hot spring.</title>
        <authorList>
            <person name="Zhao Z."/>
        </authorList>
    </citation>
    <scope>NUCLEOTIDE SEQUENCE [LARGE SCALE GENOMIC DNA]</scope>
    <source>
        <strain evidence="5">CFH 70021</strain>
    </source>
</reference>
<accession>A0A2S2CS48</accession>